<keyword evidence="1" id="KW-0812">Transmembrane</keyword>
<name>A0A1G9I4L5_9BACT</name>
<keyword evidence="4" id="KW-1185">Reference proteome</keyword>
<dbReference type="PANTHER" id="PTHR34475">
    <property type="match status" value="1"/>
</dbReference>
<dbReference type="InterPro" id="IPR010982">
    <property type="entry name" value="Lambda_DNA-bd_dom_sf"/>
</dbReference>
<sequence length="307" mass="33779">MDLKELGSRLKAERERQGLTVEHMMELTKLSRVNVHAIEDGNKKDFPHPVYAKGFIKNYAKALGLDSEEIGNEFSKFYSVDGSADKNIQDPCIDENLARSDYSDVSTKTSMSSIFLILILIAVLAGLVYYLHDNALLDFWNTKKTEIVITEEVVENVAVDEQQKETTPEQNDEISTETPIEAALETVQKEAPIVGSSEDVVVISEPEESASASERKELPIAAIQPIVTNTVVITAKSGEACWLEAVTDGNNQEFVLQETESISLPYKESLKIKFGNAGGVEVISDGKPLVLNVAKGKVKTIEFPISE</sequence>
<organism evidence="3 4">
    <name type="scientific">Maridesulfovibrio ferrireducens</name>
    <dbReference type="NCBI Taxonomy" id="246191"/>
    <lineage>
        <taxon>Bacteria</taxon>
        <taxon>Pseudomonadati</taxon>
        <taxon>Thermodesulfobacteriota</taxon>
        <taxon>Desulfovibrionia</taxon>
        <taxon>Desulfovibrionales</taxon>
        <taxon>Desulfovibrionaceae</taxon>
        <taxon>Maridesulfovibrio</taxon>
    </lineage>
</organism>
<dbReference type="PANTHER" id="PTHR34475:SF1">
    <property type="entry name" value="CYTOSKELETON PROTEIN RODZ"/>
    <property type="match status" value="1"/>
</dbReference>
<dbReference type="Proteomes" id="UP000199053">
    <property type="component" value="Unassembled WGS sequence"/>
</dbReference>
<dbReference type="STRING" id="246191.SAMN05660337_2447"/>
<feature type="domain" description="Cytoskeleton protein RodZ-like C-terminal" evidence="2">
    <location>
        <begin position="239"/>
        <end position="301"/>
    </location>
</feature>
<dbReference type="InterPro" id="IPR050400">
    <property type="entry name" value="Bact_Cytoskel_RodZ"/>
</dbReference>
<evidence type="ECO:0000313" key="4">
    <source>
        <dbReference type="Proteomes" id="UP000199053"/>
    </source>
</evidence>
<dbReference type="Pfam" id="PF13413">
    <property type="entry name" value="HTH_25"/>
    <property type="match status" value="1"/>
</dbReference>
<evidence type="ECO:0000256" key="1">
    <source>
        <dbReference type="SAM" id="Phobius"/>
    </source>
</evidence>
<evidence type="ECO:0000259" key="2">
    <source>
        <dbReference type="Pfam" id="PF13464"/>
    </source>
</evidence>
<dbReference type="RefSeq" id="WP_092161473.1">
    <property type="nucleotide sequence ID" value="NZ_FNGA01000003.1"/>
</dbReference>
<dbReference type="InterPro" id="IPR025194">
    <property type="entry name" value="RodZ-like_C"/>
</dbReference>
<dbReference type="CDD" id="cd00093">
    <property type="entry name" value="HTH_XRE"/>
    <property type="match status" value="1"/>
</dbReference>
<accession>A0A1G9I4L5</accession>
<reference evidence="4" key="1">
    <citation type="submission" date="2016-10" db="EMBL/GenBank/DDBJ databases">
        <authorList>
            <person name="Varghese N."/>
            <person name="Submissions S."/>
        </authorList>
    </citation>
    <scope>NUCLEOTIDE SEQUENCE [LARGE SCALE GENOMIC DNA]</scope>
    <source>
        <strain evidence="4">DSM 16995</strain>
    </source>
</reference>
<dbReference type="OrthoDB" id="9797543at2"/>
<dbReference type="SUPFAM" id="SSF47413">
    <property type="entry name" value="lambda repressor-like DNA-binding domains"/>
    <property type="match status" value="1"/>
</dbReference>
<dbReference type="Gene3D" id="1.10.260.40">
    <property type="entry name" value="lambda repressor-like DNA-binding domains"/>
    <property type="match status" value="1"/>
</dbReference>
<feature type="transmembrane region" description="Helical" evidence="1">
    <location>
        <begin position="114"/>
        <end position="132"/>
    </location>
</feature>
<gene>
    <name evidence="3" type="ORF">SAMN05660337_2447</name>
</gene>
<dbReference type="GO" id="GO:0003677">
    <property type="term" value="F:DNA binding"/>
    <property type="evidence" value="ECO:0007669"/>
    <property type="project" value="InterPro"/>
</dbReference>
<protein>
    <submittedName>
        <fullName evidence="3">Protein RodZ, contains Xre-like HTH and DUF4115 domains</fullName>
    </submittedName>
</protein>
<dbReference type="AlphaFoldDB" id="A0A1G9I4L5"/>
<dbReference type="EMBL" id="FNGA01000003">
    <property type="protein sequence ID" value="SDL20188.1"/>
    <property type="molecule type" value="Genomic_DNA"/>
</dbReference>
<keyword evidence="1" id="KW-1133">Transmembrane helix</keyword>
<proteinExistence type="predicted"/>
<evidence type="ECO:0000313" key="3">
    <source>
        <dbReference type="EMBL" id="SDL20188.1"/>
    </source>
</evidence>
<dbReference type="Pfam" id="PF13464">
    <property type="entry name" value="RodZ_C"/>
    <property type="match status" value="1"/>
</dbReference>
<keyword evidence="1" id="KW-0472">Membrane</keyword>
<dbReference type="InterPro" id="IPR001387">
    <property type="entry name" value="Cro/C1-type_HTH"/>
</dbReference>